<keyword evidence="4 6" id="KW-0663">Pyridoxal phosphate</keyword>
<evidence type="ECO:0000256" key="5">
    <source>
        <dbReference type="ARBA" id="ARBA00023239"/>
    </source>
</evidence>
<evidence type="ECO:0000256" key="6">
    <source>
        <dbReference type="PIRSR" id="PIRSR602129-50"/>
    </source>
</evidence>
<name>A0A4R6WP97_9PROT</name>
<dbReference type="InterPro" id="IPR015422">
    <property type="entry name" value="PyrdxlP-dep_Trfase_small"/>
</dbReference>
<dbReference type="SUPFAM" id="SSF53383">
    <property type="entry name" value="PLP-dependent transferases"/>
    <property type="match status" value="1"/>
</dbReference>
<dbReference type="GO" id="GO:0006520">
    <property type="term" value="P:amino acid metabolic process"/>
    <property type="evidence" value="ECO:0007669"/>
    <property type="project" value="InterPro"/>
</dbReference>
<reference evidence="8 9" key="1">
    <citation type="submission" date="2019-03" db="EMBL/GenBank/DDBJ databases">
        <title>Genomic Encyclopedia of Type Strains, Phase III (KMG-III): the genomes of soil and plant-associated and newly described type strains.</title>
        <authorList>
            <person name="Whitman W."/>
        </authorList>
    </citation>
    <scope>NUCLEOTIDE SEQUENCE [LARGE SCALE GENOMIC DNA]</scope>
    <source>
        <strain evidence="8 9">CGMCC 1.7660</strain>
    </source>
</reference>
<dbReference type="Gene3D" id="1.20.1340.10">
    <property type="entry name" value="dopa decarboxylase, N-terminal domain"/>
    <property type="match status" value="1"/>
</dbReference>
<keyword evidence="9" id="KW-1185">Reference proteome</keyword>
<dbReference type="PANTHER" id="PTHR11999">
    <property type="entry name" value="GROUP II PYRIDOXAL-5-PHOSPHATE DECARBOXYLASE"/>
    <property type="match status" value="1"/>
</dbReference>
<dbReference type="OrthoDB" id="9803665at2"/>
<comment type="similarity">
    <text evidence="2 7">Belongs to the group II decarboxylase family.</text>
</comment>
<comment type="caution">
    <text evidence="8">The sequence shown here is derived from an EMBL/GenBank/DDBJ whole genome shotgun (WGS) entry which is preliminary data.</text>
</comment>
<feature type="modified residue" description="N6-(pyridoxal phosphate)lysine" evidence="6">
    <location>
        <position position="295"/>
    </location>
</feature>
<dbReference type="PRINTS" id="PR00800">
    <property type="entry name" value="YHDCRBOXLASE"/>
</dbReference>
<dbReference type="InterPro" id="IPR015424">
    <property type="entry name" value="PyrdxlP-dep_Trfase"/>
</dbReference>
<dbReference type="Gene3D" id="3.40.640.10">
    <property type="entry name" value="Type I PLP-dependent aspartate aminotransferase-like (Major domain)"/>
    <property type="match status" value="1"/>
</dbReference>
<proteinExistence type="inferred from homology"/>
<dbReference type="AlphaFoldDB" id="A0A4R6WP97"/>
<dbReference type="RefSeq" id="WP_133612807.1">
    <property type="nucleotide sequence ID" value="NZ_SNYW01000007.1"/>
</dbReference>
<keyword evidence="3" id="KW-0210">Decarboxylase</keyword>
<accession>A0A4R6WP97</accession>
<dbReference type="InterPro" id="IPR010977">
    <property type="entry name" value="Aromatic_deC"/>
</dbReference>
<sequence>MTPEEFRQIGHALIDWIADYRANLRGYPVMSQVAPGDIKARLPTTPPQQAESLDNLVAEIGTAIMPGISHWQHPSFCAYFPANAHFGSVLGDLASAGLGVVGVSWQSSPALTEVEEVVTDWVRQMLGLPEGWLGAIEDSASIATLVALLCARERATNYSAERGGLQAEAKPLVVYGSEQSHSSVDKAALLAGFGRDNIRHVATDGTFAMDPDALRRAIAADIAAGRKPCAIVATTGTTATTAMDPIGALAVIAREHGLWLHVDAAMAGAAMVLPECCYLWAGIEQADSVVINGHKWLGVNFDCSLFFVKQADALTRVMSTSPSYLRTSSDDKVRNLRDWGLPLGRRFRAMKLWLMLREEGVAGIQARIRRDLAMAQWLKRAVERAPDWRVVAPVPLQTVCVRHEPDGLAGEALDQHTLTWAERINRSGRAYVTPAQLQGRWMVRLSLGSSTTEQSDVEALWQTLQWSVAE</sequence>
<evidence type="ECO:0000256" key="1">
    <source>
        <dbReference type="ARBA" id="ARBA00001933"/>
    </source>
</evidence>
<comment type="cofactor">
    <cofactor evidence="1 6 7">
        <name>pyridoxal 5'-phosphate</name>
        <dbReference type="ChEBI" id="CHEBI:597326"/>
    </cofactor>
</comment>
<gene>
    <name evidence="8" type="ORF">A8950_1296</name>
</gene>
<dbReference type="GO" id="GO:0019752">
    <property type="term" value="P:carboxylic acid metabolic process"/>
    <property type="evidence" value="ECO:0007669"/>
    <property type="project" value="InterPro"/>
</dbReference>
<evidence type="ECO:0000256" key="4">
    <source>
        <dbReference type="ARBA" id="ARBA00022898"/>
    </source>
</evidence>
<dbReference type="Gene3D" id="3.90.1150.10">
    <property type="entry name" value="Aspartate Aminotransferase, domain 1"/>
    <property type="match status" value="1"/>
</dbReference>
<evidence type="ECO:0000313" key="8">
    <source>
        <dbReference type="EMBL" id="TDQ83014.1"/>
    </source>
</evidence>
<dbReference type="Pfam" id="PF00282">
    <property type="entry name" value="Pyridoxal_deC"/>
    <property type="match status" value="1"/>
</dbReference>
<keyword evidence="5 7" id="KW-0456">Lyase</keyword>
<evidence type="ECO:0000313" key="9">
    <source>
        <dbReference type="Proteomes" id="UP000295783"/>
    </source>
</evidence>
<dbReference type="InterPro" id="IPR002129">
    <property type="entry name" value="PyrdxlP-dep_de-COase"/>
</dbReference>
<organism evidence="8 9">
    <name type="scientific">Dongia mobilis</name>
    <dbReference type="NCBI Taxonomy" id="578943"/>
    <lineage>
        <taxon>Bacteria</taxon>
        <taxon>Pseudomonadati</taxon>
        <taxon>Pseudomonadota</taxon>
        <taxon>Alphaproteobacteria</taxon>
        <taxon>Rhodospirillales</taxon>
        <taxon>Dongiaceae</taxon>
        <taxon>Dongia</taxon>
    </lineage>
</organism>
<dbReference type="GO" id="GO:0030170">
    <property type="term" value="F:pyridoxal phosphate binding"/>
    <property type="evidence" value="ECO:0007669"/>
    <property type="project" value="InterPro"/>
</dbReference>
<dbReference type="PANTHER" id="PTHR11999:SF70">
    <property type="entry name" value="MIP05841P"/>
    <property type="match status" value="1"/>
</dbReference>
<dbReference type="InterPro" id="IPR021115">
    <property type="entry name" value="Pyridoxal-P_BS"/>
</dbReference>
<dbReference type="EMBL" id="SNYW01000007">
    <property type="protein sequence ID" value="TDQ83014.1"/>
    <property type="molecule type" value="Genomic_DNA"/>
</dbReference>
<dbReference type="GO" id="GO:0016831">
    <property type="term" value="F:carboxy-lyase activity"/>
    <property type="evidence" value="ECO:0007669"/>
    <property type="project" value="UniProtKB-KW"/>
</dbReference>
<evidence type="ECO:0000256" key="2">
    <source>
        <dbReference type="ARBA" id="ARBA00009533"/>
    </source>
</evidence>
<dbReference type="InterPro" id="IPR015421">
    <property type="entry name" value="PyrdxlP-dep_Trfase_major"/>
</dbReference>
<dbReference type="GO" id="GO:0005737">
    <property type="term" value="C:cytoplasm"/>
    <property type="evidence" value="ECO:0007669"/>
    <property type="project" value="TreeGrafter"/>
</dbReference>
<protein>
    <submittedName>
        <fullName evidence="8">Aromatic-L-amino-acid decarboxylase</fullName>
    </submittedName>
</protein>
<dbReference type="Proteomes" id="UP000295783">
    <property type="component" value="Unassembled WGS sequence"/>
</dbReference>
<dbReference type="PROSITE" id="PS00392">
    <property type="entry name" value="DDC_GAD_HDC_YDC"/>
    <property type="match status" value="1"/>
</dbReference>
<evidence type="ECO:0000256" key="7">
    <source>
        <dbReference type="RuleBase" id="RU000382"/>
    </source>
</evidence>
<evidence type="ECO:0000256" key="3">
    <source>
        <dbReference type="ARBA" id="ARBA00022793"/>
    </source>
</evidence>